<proteinExistence type="predicted"/>
<dbReference type="AlphaFoldDB" id="A0A0G1FB84"/>
<keyword evidence="3" id="KW-0675">Receptor</keyword>
<evidence type="ECO:0000313" key="4">
    <source>
        <dbReference type="Proteomes" id="UP000034751"/>
    </source>
</evidence>
<protein>
    <submittedName>
        <fullName evidence="3">Cell surface receptor IPT/TIG domain protein</fullName>
    </submittedName>
</protein>
<evidence type="ECO:0000313" key="3">
    <source>
        <dbReference type="EMBL" id="KKT19358.1"/>
    </source>
</evidence>
<feature type="transmembrane region" description="Helical" evidence="1">
    <location>
        <begin position="193"/>
        <end position="210"/>
    </location>
</feature>
<keyword evidence="1" id="KW-1133">Transmembrane helix</keyword>
<gene>
    <name evidence="3" type="ORF">UW02_C0011G0009</name>
</gene>
<keyword evidence="2" id="KW-0732">Signal</keyword>
<dbReference type="EMBL" id="LCGS01000011">
    <property type="protein sequence ID" value="KKT19358.1"/>
    <property type="molecule type" value="Genomic_DNA"/>
</dbReference>
<keyword evidence="1" id="KW-0472">Membrane</keyword>
<keyword evidence="1" id="KW-0812">Transmembrane</keyword>
<feature type="signal peptide" evidence="2">
    <location>
        <begin position="1"/>
        <end position="29"/>
    </location>
</feature>
<accession>A0A0G1FB84</accession>
<name>A0A0G1FB84_9BACT</name>
<reference evidence="3 4" key="1">
    <citation type="journal article" date="2015" name="Nature">
        <title>rRNA introns, odd ribosomes, and small enigmatic genomes across a large radiation of phyla.</title>
        <authorList>
            <person name="Brown C.T."/>
            <person name="Hug L.A."/>
            <person name="Thomas B.C."/>
            <person name="Sharon I."/>
            <person name="Castelle C.J."/>
            <person name="Singh A."/>
            <person name="Wilkins M.J."/>
            <person name="Williams K.H."/>
            <person name="Banfield J.F."/>
        </authorList>
    </citation>
    <scope>NUCLEOTIDE SEQUENCE [LARGE SCALE GENOMIC DNA]</scope>
</reference>
<dbReference type="STRING" id="1618747.UW02_C0011G0009"/>
<dbReference type="InterPro" id="IPR014756">
    <property type="entry name" value="Ig_E-set"/>
</dbReference>
<dbReference type="Proteomes" id="UP000034751">
    <property type="component" value="Unassembled WGS sequence"/>
</dbReference>
<organism evidence="3 4">
    <name type="scientific">Candidatus Nomurabacteria bacterium GW2011_GWB1_43_7</name>
    <dbReference type="NCBI Taxonomy" id="1618747"/>
    <lineage>
        <taxon>Bacteria</taxon>
        <taxon>Candidatus Nomuraibacteriota</taxon>
    </lineage>
</organism>
<comment type="caution">
    <text evidence="3">The sequence shown here is derived from an EMBL/GenBank/DDBJ whole genome shotgun (WGS) entry which is preliminary data.</text>
</comment>
<feature type="chain" id="PRO_5002537008" evidence="2">
    <location>
        <begin position="30"/>
        <end position="228"/>
    </location>
</feature>
<evidence type="ECO:0000256" key="1">
    <source>
        <dbReference type="SAM" id="Phobius"/>
    </source>
</evidence>
<dbReference type="SUPFAM" id="SSF81296">
    <property type="entry name" value="E set domains"/>
    <property type="match status" value="1"/>
</dbReference>
<sequence>MNNKSIFLGLKILSISVFSLLVIPTAALAAYGTNYSFSTGNDYEVEVKNPTPGIDSISPKSSNLGVGTKTITIIGGGFIPSSIARVNGSNRPTTFIDDSHLFIQTNGNDMYTYRTNGGFYITVFNGTPGGGYSNAVLFVVKSSGSPATNNGGSNLYPDTFQEINPVNENPEENSSNLVSGAVFGSNSFLPSGLIQWVLLAIIILLIVIFARRVFGAKETYDESPMKHA</sequence>
<evidence type="ECO:0000256" key="2">
    <source>
        <dbReference type="SAM" id="SignalP"/>
    </source>
</evidence>